<comment type="caution">
    <text evidence="7">The sequence shown here is derived from an EMBL/GenBank/DDBJ whole genome shotgun (WGS) entry which is preliminary data.</text>
</comment>
<reference evidence="7" key="1">
    <citation type="submission" date="2021-02" db="EMBL/GenBank/DDBJ databases">
        <authorList>
            <person name="Nowell W R."/>
        </authorList>
    </citation>
    <scope>NUCLEOTIDE SEQUENCE</scope>
</reference>
<sequence length="69" mass="7879">MPHLKSLHTAITLPMNYNYLSSPIHLRRLTMTIFTNIANADFKLLLNKMLSLESLKITANGKQWFTGGF</sequence>
<evidence type="ECO:0000313" key="4">
    <source>
        <dbReference type="EMBL" id="CAF4432385.1"/>
    </source>
</evidence>
<dbReference type="Proteomes" id="UP000663833">
    <property type="component" value="Unassembled WGS sequence"/>
</dbReference>
<evidence type="ECO:0000313" key="6">
    <source>
        <dbReference type="EMBL" id="CAF4604464.1"/>
    </source>
</evidence>
<proteinExistence type="predicted"/>
<dbReference type="EMBL" id="CAJOBR010000267">
    <property type="protein sequence ID" value="CAF4488687.1"/>
    <property type="molecule type" value="Genomic_DNA"/>
</dbReference>
<dbReference type="OrthoDB" id="9990563at2759"/>
<dbReference type="Proteomes" id="UP000663838">
    <property type="component" value="Unassembled WGS sequence"/>
</dbReference>
<dbReference type="EMBL" id="CAJNYD010002543">
    <property type="protein sequence ID" value="CAF3427481.1"/>
    <property type="molecule type" value="Genomic_DNA"/>
</dbReference>
<dbReference type="Proteomes" id="UP000663873">
    <property type="component" value="Unassembled WGS sequence"/>
</dbReference>
<dbReference type="EMBL" id="CAJOBQ010003387">
    <property type="protein sequence ID" value="CAF4604464.1"/>
    <property type="molecule type" value="Genomic_DNA"/>
</dbReference>
<dbReference type="EMBL" id="CAJOBS010003725">
    <property type="protein sequence ID" value="CAF4864370.1"/>
    <property type="molecule type" value="Genomic_DNA"/>
</dbReference>
<keyword evidence="9" id="KW-1185">Reference proteome</keyword>
<dbReference type="EMBL" id="CAJNXB010002897">
    <property type="protein sequence ID" value="CAF3286311.1"/>
    <property type="molecule type" value="Genomic_DNA"/>
</dbReference>
<dbReference type="Proteomes" id="UP000663825">
    <property type="component" value="Unassembled WGS sequence"/>
</dbReference>
<evidence type="ECO:0000313" key="8">
    <source>
        <dbReference type="Proteomes" id="UP000663838"/>
    </source>
</evidence>
<dbReference type="Proteomes" id="UP000663848">
    <property type="component" value="Unassembled WGS sequence"/>
</dbReference>
<organism evidence="7 8">
    <name type="scientific">Rotaria socialis</name>
    <dbReference type="NCBI Taxonomy" id="392032"/>
    <lineage>
        <taxon>Eukaryota</taxon>
        <taxon>Metazoa</taxon>
        <taxon>Spiralia</taxon>
        <taxon>Gnathifera</taxon>
        <taxon>Rotifera</taxon>
        <taxon>Eurotatoria</taxon>
        <taxon>Bdelloidea</taxon>
        <taxon>Philodinida</taxon>
        <taxon>Philodinidae</taxon>
        <taxon>Rotaria</taxon>
    </lineage>
</organism>
<evidence type="ECO:0000313" key="1">
    <source>
        <dbReference type="EMBL" id="CAF3286311.1"/>
    </source>
</evidence>
<dbReference type="AlphaFoldDB" id="A0A821T417"/>
<gene>
    <name evidence="3" type="ORF">HFQ381_LOCUS19893</name>
    <name evidence="2" type="ORF">LUA448_LOCUS20035</name>
    <name evidence="5" type="ORF">QYT958_LOCUS3668</name>
    <name evidence="1" type="ORF">TIS948_LOCUS17215</name>
    <name evidence="7" type="ORF">TOA249_LOCUS27966</name>
    <name evidence="6" type="ORF">TSG867_LOCUS28036</name>
    <name evidence="4" type="ORF">UJA718_LOCUS21436</name>
</gene>
<evidence type="ECO:0000313" key="7">
    <source>
        <dbReference type="EMBL" id="CAF4864370.1"/>
    </source>
</evidence>
<accession>A0A821T417</accession>
<evidence type="ECO:0000313" key="2">
    <source>
        <dbReference type="EMBL" id="CAF3427481.1"/>
    </source>
</evidence>
<dbReference type="Proteomes" id="UP000663851">
    <property type="component" value="Unassembled WGS sequence"/>
</dbReference>
<name>A0A821T417_9BILA</name>
<evidence type="ECO:0000313" key="5">
    <source>
        <dbReference type="EMBL" id="CAF4488687.1"/>
    </source>
</evidence>
<evidence type="ECO:0000313" key="9">
    <source>
        <dbReference type="Proteomes" id="UP000663873"/>
    </source>
</evidence>
<dbReference type="EMBL" id="CAJOBO010001650">
    <property type="protein sequence ID" value="CAF4398319.1"/>
    <property type="molecule type" value="Genomic_DNA"/>
</dbReference>
<dbReference type="EMBL" id="CAJOBP010004188">
    <property type="protein sequence ID" value="CAF4432385.1"/>
    <property type="molecule type" value="Genomic_DNA"/>
</dbReference>
<dbReference type="Proteomes" id="UP000663862">
    <property type="component" value="Unassembled WGS sequence"/>
</dbReference>
<evidence type="ECO:0000313" key="3">
    <source>
        <dbReference type="EMBL" id="CAF4398319.1"/>
    </source>
</evidence>
<protein>
    <submittedName>
        <fullName evidence="7">Uncharacterized protein</fullName>
    </submittedName>
</protein>